<organism evidence="1 2">
    <name type="scientific">Phormidium tenue FACHB-1050</name>
    <dbReference type="NCBI Taxonomy" id="2692857"/>
    <lineage>
        <taxon>Bacteria</taxon>
        <taxon>Bacillati</taxon>
        <taxon>Cyanobacteriota</taxon>
        <taxon>Cyanophyceae</taxon>
        <taxon>Oscillatoriophycideae</taxon>
        <taxon>Oscillatoriales</taxon>
        <taxon>Oscillatoriaceae</taxon>
        <taxon>Phormidium</taxon>
    </lineage>
</organism>
<dbReference type="Proteomes" id="UP000618445">
    <property type="component" value="Unassembled WGS sequence"/>
</dbReference>
<dbReference type="EMBL" id="JACJQY010000008">
    <property type="protein sequence ID" value="MBD2316649.1"/>
    <property type="molecule type" value="Genomic_DNA"/>
</dbReference>
<keyword evidence="2" id="KW-1185">Reference proteome</keyword>
<evidence type="ECO:0000313" key="1">
    <source>
        <dbReference type="EMBL" id="MBD2316649.1"/>
    </source>
</evidence>
<gene>
    <name evidence="1" type="ORF">H6G05_07285</name>
</gene>
<accession>A0ABR8CB54</accession>
<dbReference type="RefSeq" id="WP_190577537.1">
    <property type="nucleotide sequence ID" value="NZ_CAWPQU010000078.1"/>
</dbReference>
<proteinExistence type="predicted"/>
<comment type="caution">
    <text evidence="1">The sequence shown here is derived from an EMBL/GenBank/DDBJ whole genome shotgun (WGS) entry which is preliminary data.</text>
</comment>
<name>A0ABR8CB54_9CYAN</name>
<protein>
    <submittedName>
        <fullName evidence="1">Uncharacterized protein</fullName>
    </submittedName>
</protein>
<reference evidence="1 2" key="1">
    <citation type="journal article" date="2020" name="ISME J.">
        <title>Comparative genomics reveals insights into cyanobacterial evolution and habitat adaptation.</title>
        <authorList>
            <person name="Chen M.Y."/>
            <person name="Teng W.K."/>
            <person name="Zhao L."/>
            <person name="Hu C.X."/>
            <person name="Zhou Y.K."/>
            <person name="Han B.P."/>
            <person name="Song L.R."/>
            <person name="Shu W.S."/>
        </authorList>
    </citation>
    <scope>NUCLEOTIDE SEQUENCE [LARGE SCALE GENOMIC DNA]</scope>
    <source>
        <strain evidence="1 2">FACHB-1050</strain>
    </source>
</reference>
<evidence type="ECO:0000313" key="2">
    <source>
        <dbReference type="Proteomes" id="UP000618445"/>
    </source>
</evidence>
<sequence>MNAFSEVSDDRSYIISITKEDNRWYVFAEDHNPEDIDGQPENGFKSLYEAKAFAQRFGEYFEECHNENHQYKVVSVTGQAVANAIGCVWLDDISKAVAMHWDKAQELLFHFGEDWEIVSA</sequence>